<evidence type="ECO:0000256" key="1">
    <source>
        <dbReference type="ARBA" id="ARBA00022737"/>
    </source>
</evidence>
<evidence type="ECO:0000256" key="2">
    <source>
        <dbReference type="PROSITE-ProRule" id="PRU00235"/>
    </source>
</evidence>
<dbReference type="PANTHER" id="PTHR22870:SF408">
    <property type="entry name" value="OS09G0560450 PROTEIN"/>
    <property type="match status" value="1"/>
</dbReference>
<dbReference type="Proteomes" id="UP000053237">
    <property type="component" value="Unassembled WGS sequence"/>
</dbReference>
<dbReference type="OrthoDB" id="5370059at2759"/>
<dbReference type="AlphaFoldDB" id="A0A024FY33"/>
<evidence type="ECO:0000313" key="3">
    <source>
        <dbReference type="EMBL" id="CCI11564.1"/>
    </source>
</evidence>
<dbReference type="Gene3D" id="2.130.10.30">
    <property type="entry name" value="Regulator of chromosome condensation 1/beta-lactamase-inhibitor protein II"/>
    <property type="match status" value="1"/>
</dbReference>
<dbReference type="InterPro" id="IPR000408">
    <property type="entry name" value="Reg_chr_condens"/>
</dbReference>
<accession>A0A024FY33</accession>
<dbReference type="PANTHER" id="PTHR22870">
    <property type="entry name" value="REGULATOR OF CHROMOSOME CONDENSATION"/>
    <property type="match status" value="1"/>
</dbReference>
<feature type="repeat" description="RCC1" evidence="2">
    <location>
        <begin position="3"/>
        <end position="63"/>
    </location>
</feature>
<dbReference type="PROSITE" id="PS00626">
    <property type="entry name" value="RCC1_2"/>
    <property type="match status" value="1"/>
</dbReference>
<dbReference type="PROSITE" id="PS50012">
    <property type="entry name" value="RCC1_3"/>
    <property type="match status" value="2"/>
</dbReference>
<organism evidence="3 4">
    <name type="scientific">Albugo candida</name>
    <dbReference type="NCBI Taxonomy" id="65357"/>
    <lineage>
        <taxon>Eukaryota</taxon>
        <taxon>Sar</taxon>
        <taxon>Stramenopiles</taxon>
        <taxon>Oomycota</taxon>
        <taxon>Peronosporomycetes</taxon>
        <taxon>Albuginales</taxon>
        <taxon>Albuginaceae</taxon>
        <taxon>Albugo</taxon>
    </lineage>
</organism>
<dbReference type="SUPFAM" id="SSF50985">
    <property type="entry name" value="RCC1/BLIP-II"/>
    <property type="match status" value="1"/>
</dbReference>
<gene>
    <name evidence="3" type="ORF">BN9_131230</name>
</gene>
<protein>
    <submittedName>
        <fullName evidence="3">Uncharacterized protein</fullName>
    </submittedName>
</protein>
<feature type="repeat" description="RCC1" evidence="2">
    <location>
        <begin position="76"/>
        <end position="131"/>
    </location>
</feature>
<dbReference type="Pfam" id="PF00415">
    <property type="entry name" value="RCC1"/>
    <property type="match status" value="2"/>
</dbReference>
<keyword evidence="4" id="KW-1185">Reference proteome</keyword>
<dbReference type="InterPro" id="IPR009091">
    <property type="entry name" value="RCC1/BLIP-II"/>
</dbReference>
<dbReference type="STRING" id="65357.A0A024FY33"/>
<dbReference type="EMBL" id="CAIX01001235">
    <property type="protein sequence ID" value="CCI11564.1"/>
    <property type="molecule type" value="Genomic_DNA"/>
</dbReference>
<dbReference type="InterPro" id="IPR051210">
    <property type="entry name" value="Ub_ligase/GEF_domain"/>
</dbReference>
<comment type="caution">
    <text evidence="3">The sequence shown here is derived from an EMBL/GenBank/DDBJ whole genome shotgun (WGS) entry which is preliminary data.</text>
</comment>
<keyword evidence="1" id="KW-0677">Repeat</keyword>
<proteinExistence type="predicted"/>
<reference evidence="3 4" key="1">
    <citation type="submission" date="2012-05" db="EMBL/GenBank/DDBJ databases">
        <title>Recombination and specialization in a pathogen metapopulation.</title>
        <authorList>
            <person name="Gardiner A."/>
            <person name="Kemen E."/>
            <person name="Schultz-Larsen T."/>
            <person name="MacLean D."/>
            <person name="Van Oosterhout C."/>
            <person name="Jones J.D.G."/>
        </authorList>
    </citation>
    <scope>NUCLEOTIDE SEQUENCE [LARGE SCALE GENOMIC DNA]</scope>
    <source>
        <strain evidence="3 4">Ac Nc2</strain>
    </source>
</reference>
<evidence type="ECO:0000313" key="4">
    <source>
        <dbReference type="Proteomes" id="UP000053237"/>
    </source>
</evidence>
<dbReference type="InParanoid" id="A0A024FY33"/>
<sequence>MDGDLFCWGSNDHYQLGIGTMVQSPGIDRGQTMSILVPSVNPKVRNVVVVACGWQHTIAIADPINLTDNLTTHHESKAFCWGDNKFGQLGILSDSAIVHCPTQINLSSLTQPYRVRSVSCGWKHSLLATATGECLYAGFRLGKWPTWGVGSRYINSGCVPSHTN</sequence>
<name>A0A024FY33_9STRA</name>